<evidence type="ECO:0000313" key="6">
    <source>
        <dbReference type="EMBL" id="CAF3725871.1"/>
    </source>
</evidence>
<protein>
    <recommendedName>
        <fullName evidence="5">Hint domain-containing protein</fullName>
    </recommendedName>
</protein>
<dbReference type="GO" id="GO:0007267">
    <property type="term" value="P:cell-cell signaling"/>
    <property type="evidence" value="ECO:0007669"/>
    <property type="project" value="InterPro"/>
</dbReference>
<feature type="compositionally biased region" description="Polar residues" evidence="3">
    <location>
        <begin position="89"/>
        <end position="110"/>
    </location>
</feature>
<dbReference type="InterPro" id="IPR036844">
    <property type="entry name" value="Hint_dom_sf"/>
</dbReference>
<dbReference type="InterPro" id="IPR001657">
    <property type="entry name" value="Hedgehog"/>
</dbReference>
<evidence type="ECO:0000256" key="3">
    <source>
        <dbReference type="SAM" id="MobiDB-lite"/>
    </source>
</evidence>
<evidence type="ECO:0000256" key="4">
    <source>
        <dbReference type="SAM" id="SignalP"/>
    </source>
</evidence>
<organism evidence="6 7">
    <name type="scientific">Rotaria socialis</name>
    <dbReference type="NCBI Taxonomy" id="392032"/>
    <lineage>
        <taxon>Eukaryota</taxon>
        <taxon>Metazoa</taxon>
        <taxon>Spiralia</taxon>
        <taxon>Gnathifera</taxon>
        <taxon>Rotifera</taxon>
        <taxon>Eurotatoria</taxon>
        <taxon>Bdelloidea</taxon>
        <taxon>Philodinida</taxon>
        <taxon>Philodinidae</taxon>
        <taxon>Rotaria</taxon>
    </lineage>
</organism>
<dbReference type="Pfam" id="PF01079">
    <property type="entry name" value="Hint"/>
    <property type="match status" value="1"/>
</dbReference>
<dbReference type="CDD" id="cd00081">
    <property type="entry name" value="Hint"/>
    <property type="match status" value="1"/>
</dbReference>
<evidence type="ECO:0000256" key="2">
    <source>
        <dbReference type="ARBA" id="ARBA00022729"/>
    </source>
</evidence>
<dbReference type="InterPro" id="IPR050387">
    <property type="entry name" value="Hedgehog_Signaling"/>
</dbReference>
<dbReference type="PRINTS" id="PR00632">
    <property type="entry name" value="SONICHHOG"/>
</dbReference>
<dbReference type="GO" id="GO:0016540">
    <property type="term" value="P:protein autoprocessing"/>
    <property type="evidence" value="ECO:0007669"/>
    <property type="project" value="InterPro"/>
</dbReference>
<feature type="domain" description="Hint" evidence="5">
    <location>
        <begin position="143"/>
        <end position="247"/>
    </location>
</feature>
<dbReference type="SMART" id="SM00306">
    <property type="entry name" value="HintN"/>
    <property type="match status" value="1"/>
</dbReference>
<evidence type="ECO:0000256" key="1">
    <source>
        <dbReference type="ARBA" id="ARBA00022473"/>
    </source>
</evidence>
<dbReference type="InterPro" id="IPR001767">
    <property type="entry name" value="Hedgehog_Hint"/>
</dbReference>
<dbReference type="PANTHER" id="PTHR11889">
    <property type="entry name" value="HEDGEHOG"/>
    <property type="match status" value="1"/>
</dbReference>
<gene>
    <name evidence="6" type="ORF">KIK155_LOCUS28258</name>
</gene>
<dbReference type="Gene3D" id="2.170.16.10">
    <property type="entry name" value="Hedgehog/Intein (Hint) domain"/>
    <property type="match status" value="1"/>
</dbReference>
<dbReference type="GO" id="GO:0048731">
    <property type="term" value="P:system development"/>
    <property type="evidence" value="ECO:0007669"/>
    <property type="project" value="UniProtKB-ARBA"/>
</dbReference>
<evidence type="ECO:0000313" key="7">
    <source>
        <dbReference type="Proteomes" id="UP000663865"/>
    </source>
</evidence>
<dbReference type="InterPro" id="IPR003587">
    <property type="entry name" value="Hint_dom_N"/>
</dbReference>
<feature type="region of interest" description="Disordered" evidence="3">
    <location>
        <begin position="48"/>
        <end position="144"/>
    </location>
</feature>
<dbReference type="GO" id="GO:0016539">
    <property type="term" value="P:intein-mediated protein splicing"/>
    <property type="evidence" value="ECO:0007669"/>
    <property type="project" value="InterPro"/>
</dbReference>
<evidence type="ECO:0000259" key="5">
    <source>
        <dbReference type="SMART" id="SM00306"/>
    </source>
</evidence>
<keyword evidence="1" id="KW-0217">Developmental protein</keyword>
<feature type="compositionally biased region" description="Low complexity" evidence="3">
    <location>
        <begin position="111"/>
        <end position="124"/>
    </location>
</feature>
<feature type="signal peptide" evidence="4">
    <location>
        <begin position="1"/>
        <end position="24"/>
    </location>
</feature>
<dbReference type="PANTHER" id="PTHR11889:SF31">
    <property type="entry name" value="PROTEIN HEDGEHOG"/>
    <property type="match status" value="1"/>
</dbReference>
<dbReference type="Proteomes" id="UP000663865">
    <property type="component" value="Unassembled WGS sequence"/>
</dbReference>
<dbReference type="EMBL" id="CAJNYV010005132">
    <property type="protein sequence ID" value="CAF3725871.1"/>
    <property type="molecule type" value="Genomic_DNA"/>
</dbReference>
<comment type="caution">
    <text evidence="6">The sequence shown here is derived from an EMBL/GenBank/DDBJ whole genome shotgun (WGS) entry which is preliminary data.</text>
</comment>
<dbReference type="PROSITE" id="PS50817">
    <property type="entry name" value="INTEIN_N_TER"/>
    <property type="match status" value="1"/>
</dbReference>
<reference evidence="6" key="1">
    <citation type="submission" date="2021-02" db="EMBL/GenBank/DDBJ databases">
        <authorList>
            <person name="Nowell W R."/>
        </authorList>
    </citation>
    <scope>NUCLEOTIDE SEQUENCE</scope>
</reference>
<feature type="compositionally biased region" description="Polar residues" evidence="3">
    <location>
        <begin position="62"/>
        <end position="82"/>
    </location>
</feature>
<feature type="compositionally biased region" description="Polar residues" evidence="3">
    <location>
        <begin position="125"/>
        <end position="143"/>
    </location>
</feature>
<dbReference type="AlphaFoldDB" id="A0A818WJM4"/>
<proteinExistence type="predicted"/>
<keyword evidence="2 4" id="KW-0732">Signal</keyword>
<dbReference type="SUPFAM" id="SSF51294">
    <property type="entry name" value="Hedgehog/intein (Hint) domain"/>
    <property type="match status" value="1"/>
</dbReference>
<name>A0A818WJM4_9BILA</name>
<feature type="chain" id="PRO_5032870413" description="Hint domain-containing protein" evidence="4">
    <location>
        <begin position="25"/>
        <end position="357"/>
    </location>
</feature>
<dbReference type="InterPro" id="IPR006141">
    <property type="entry name" value="Intein_N"/>
</dbReference>
<accession>A0A818WJM4</accession>
<sequence>MLSSNQLCHTVGFLIYLHFSAVVAGHIAEPVKHASKLAMDRCVADCTEETPARHPTRHPTGAFTSHSRNTSTSPLTDTSTIPPTRHLTSHPTGALSSHSRNTPTSPLAHNSTSPVTGSSTSPLTDNSTSPPTDNPTGTSTSAPSCFAGDSWLQMIDGRRQKIDRLRTGDKFTAFDGTNLTTDEMILMLDQNAYGEVEFYTFQTKSNHMISLTGQHLIPVQSSTGTIIYIPAEQVEVGRDSLYVLSDDGIVIVSPVIQISIETKMGYFAPLTMSGTILINNVVASCFSHIHSHSVGQLVMAPIRWYYKISRYLPFMETFSSEQQLRNSDGIHWVPQIMMTFAQKFCPCILYSSSTNIR</sequence>